<evidence type="ECO:0000256" key="1">
    <source>
        <dbReference type="SAM" id="Phobius"/>
    </source>
</evidence>
<keyword evidence="1" id="KW-1133">Transmembrane helix</keyword>
<evidence type="ECO:0000313" key="2">
    <source>
        <dbReference type="EMBL" id="GMM61101.1"/>
    </source>
</evidence>
<dbReference type="EMBL" id="BTFW01000001">
    <property type="protein sequence ID" value="GMM61101.1"/>
    <property type="molecule type" value="Genomic_DNA"/>
</dbReference>
<proteinExistence type="predicted"/>
<keyword evidence="3" id="KW-1185">Reference proteome</keyword>
<name>A0ABQ6P783_9SPHN</name>
<evidence type="ECO:0008006" key="4">
    <source>
        <dbReference type="Google" id="ProtNLM"/>
    </source>
</evidence>
<organism evidence="2 3">
    <name type="scientific">Novosphingobium pituita</name>
    <dbReference type="NCBI Taxonomy" id="3056842"/>
    <lineage>
        <taxon>Bacteria</taxon>
        <taxon>Pseudomonadati</taxon>
        <taxon>Pseudomonadota</taxon>
        <taxon>Alphaproteobacteria</taxon>
        <taxon>Sphingomonadales</taxon>
        <taxon>Sphingomonadaceae</taxon>
        <taxon>Novosphingobium</taxon>
    </lineage>
</organism>
<dbReference type="Proteomes" id="UP001187221">
    <property type="component" value="Unassembled WGS sequence"/>
</dbReference>
<comment type="caution">
    <text evidence="2">The sequence shown here is derived from an EMBL/GenBank/DDBJ whole genome shotgun (WGS) entry which is preliminary data.</text>
</comment>
<gene>
    <name evidence="2" type="ORF">NUTIK01_18780</name>
</gene>
<accession>A0ABQ6P783</accession>
<feature type="transmembrane region" description="Helical" evidence="1">
    <location>
        <begin position="50"/>
        <end position="70"/>
    </location>
</feature>
<dbReference type="RefSeq" id="WP_317974816.1">
    <property type="nucleotide sequence ID" value="NZ_BTFW01000001.1"/>
</dbReference>
<keyword evidence="1" id="KW-0472">Membrane</keyword>
<reference evidence="2 3" key="1">
    <citation type="submission" date="2023-06" db="EMBL/GenBank/DDBJ databases">
        <title>Draft genome sequence of Novosphingobium sp. strain IK01.</title>
        <authorList>
            <person name="Hatamoto M."/>
            <person name="Ikarashi T."/>
            <person name="Yamaguchi T."/>
        </authorList>
    </citation>
    <scope>NUCLEOTIDE SEQUENCE [LARGE SCALE GENOMIC DNA]</scope>
    <source>
        <strain evidence="2 3">IK01</strain>
    </source>
</reference>
<sequence>MPVTTPSDRILDAARTTLTRQQAERNASVRGPSIGARSAEMKRRHIARKAARMAMAVGVILVVAMAAGLALDGIGLGGFVLTVLAVLAALGFFAMFPRFRAPDLASINKGDAHTMVGRTELWLEAQRPSLPAPAVRLVDTIGLQLDALGAQLQGIDPAEPAVGQVRSLVGEHLPGMIESWRRIPAHLRSEERAGRTADEQLADGLGKISAEIDQITRELASGDLDALAVRGRYLDYRYGDGLEDTPAAPSLSAPHNS</sequence>
<keyword evidence="1" id="KW-0812">Transmembrane</keyword>
<protein>
    <recommendedName>
        <fullName evidence="4">5-bromo-4-chloroindolyl phosphate hydrolysis protein</fullName>
    </recommendedName>
</protein>
<feature type="transmembrane region" description="Helical" evidence="1">
    <location>
        <begin position="76"/>
        <end position="96"/>
    </location>
</feature>
<evidence type="ECO:0000313" key="3">
    <source>
        <dbReference type="Proteomes" id="UP001187221"/>
    </source>
</evidence>